<dbReference type="AlphaFoldDB" id="A0A437SXQ0"/>
<dbReference type="EC" id="2.1.2.9" evidence="2 5"/>
<dbReference type="Pfam" id="PF00551">
    <property type="entry name" value="Formyl_trans_N"/>
    <property type="match status" value="1"/>
</dbReference>
<gene>
    <name evidence="5" type="primary">fmt</name>
    <name evidence="8" type="ORF">EJK17_01370</name>
</gene>
<sequence>MTSIIFMGTPDFSVPVLEGLLDHGYEIKAVVTQPDKKVGRKQKITKTPAKVAAEKHNLKVLQPVKLSGSPEMEELINMHADLIVTAAYGQFLPTKFLNSVKIAAVNVHGSLLPKYRGGAPIQYSLLNGDKKTGVTIMEMVKKMDAGDMYAQKAIEIQPDDTSGSLFEKLSYVGRDLLLETLPKIIDGTVKKVAQDPDQVVFSPNISKEQEKITLEMTAAQANNLVRALNPDPGAYMMVDGKRLKVWKAQVSDETTDLAPGTVVANKGRFAISFANGTVLELLELQPSGKKRMEVKNFLNGQGSKFTTGEKIVDEE</sequence>
<evidence type="ECO:0000256" key="2">
    <source>
        <dbReference type="ARBA" id="ARBA00012261"/>
    </source>
</evidence>
<evidence type="ECO:0000256" key="5">
    <source>
        <dbReference type="HAMAP-Rule" id="MF_00182"/>
    </source>
</evidence>
<dbReference type="CDD" id="cd08704">
    <property type="entry name" value="Met_tRNA_FMT_C"/>
    <property type="match status" value="1"/>
</dbReference>
<keyword evidence="3 5" id="KW-0808">Transferase</keyword>
<dbReference type="InterPro" id="IPR001555">
    <property type="entry name" value="GART_AS"/>
</dbReference>
<dbReference type="InterPro" id="IPR011034">
    <property type="entry name" value="Formyl_transferase-like_C_sf"/>
</dbReference>
<dbReference type="Gene3D" id="3.40.50.12230">
    <property type="match status" value="1"/>
</dbReference>
<keyword evidence="9" id="KW-1185">Reference proteome</keyword>
<evidence type="ECO:0000259" key="7">
    <source>
        <dbReference type="Pfam" id="PF02911"/>
    </source>
</evidence>
<dbReference type="HAMAP" id="MF_00182">
    <property type="entry name" value="Formyl_trans"/>
    <property type="match status" value="1"/>
</dbReference>
<dbReference type="FunFam" id="3.40.50.170:FF:000004">
    <property type="entry name" value="Methionyl-tRNA formyltransferase"/>
    <property type="match status" value="1"/>
</dbReference>
<comment type="function">
    <text evidence="5">Attaches a formyl group to the free amino group of methionyl-tRNA(fMet). The formyl group appears to play a dual role in the initiator identity of N-formylmethionyl-tRNA by promoting its recognition by IF2 and preventing the misappropriation of this tRNA by the elongation apparatus.</text>
</comment>
<feature type="domain" description="Formyl transferase N-terminal" evidence="6">
    <location>
        <begin position="5"/>
        <end position="180"/>
    </location>
</feature>
<dbReference type="SUPFAM" id="SSF50486">
    <property type="entry name" value="FMT C-terminal domain-like"/>
    <property type="match status" value="1"/>
</dbReference>
<dbReference type="PANTHER" id="PTHR11138">
    <property type="entry name" value="METHIONYL-TRNA FORMYLTRANSFERASE"/>
    <property type="match status" value="1"/>
</dbReference>
<dbReference type="InterPro" id="IPR041711">
    <property type="entry name" value="Met-tRNA-FMT_N"/>
</dbReference>
<dbReference type="Proteomes" id="UP000288291">
    <property type="component" value="Unassembled WGS sequence"/>
</dbReference>
<dbReference type="GO" id="GO:0004479">
    <property type="term" value="F:methionyl-tRNA formyltransferase activity"/>
    <property type="evidence" value="ECO:0007669"/>
    <property type="project" value="UniProtKB-UniRule"/>
</dbReference>
<comment type="similarity">
    <text evidence="1 5">Belongs to the Fmt family.</text>
</comment>
<dbReference type="EMBL" id="RXIA01000003">
    <property type="protein sequence ID" value="RVU71650.1"/>
    <property type="molecule type" value="Genomic_DNA"/>
</dbReference>
<protein>
    <recommendedName>
        <fullName evidence="2 5">Methionyl-tRNA formyltransferase</fullName>
        <ecNumber evidence="2 5">2.1.2.9</ecNumber>
    </recommendedName>
</protein>
<evidence type="ECO:0000256" key="1">
    <source>
        <dbReference type="ARBA" id="ARBA00010699"/>
    </source>
</evidence>
<evidence type="ECO:0000313" key="8">
    <source>
        <dbReference type="EMBL" id="RVU71650.1"/>
    </source>
</evidence>
<name>A0A437SXQ0_9LACO</name>
<keyword evidence="4 5" id="KW-0648">Protein biosynthesis</keyword>
<feature type="binding site" evidence="5">
    <location>
        <begin position="110"/>
        <end position="113"/>
    </location>
    <ligand>
        <name>(6S)-5,6,7,8-tetrahydrofolate</name>
        <dbReference type="ChEBI" id="CHEBI:57453"/>
    </ligand>
</feature>
<dbReference type="InterPro" id="IPR036477">
    <property type="entry name" value="Formyl_transf_N_sf"/>
</dbReference>
<dbReference type="CDD" id="cd08646">
    <property type="entry name" value="FMT_core_Met-tRNA-FMT_N"/>
    <property type="match status" value="1"/>
</dbReference>
<evidence type="ECO:0000259" key="6">
    <source>
        <dbReference type="Pfam" id="PF00551"/>
    </source>
</evidence>
<comment type="caution">
    <text evidence="8">The sequence shown here is derived from an EMBL/GenBank/DDBJ whole genome shotgun (WGS) entry which is preliminary data.</text>
</comment>
<evidence type="ECO:0000256" key="3">
    <source>
        <dbReference type="ARBA" id="ARBA00022679"/>
    </source>
</evidence>
<feature type="domain" description="Formyl transferase C-terminal" evidence="7">
    <location>
        <begin position="204"/>
        <end position="301"/>
    </location>
</feature>
<comment type="catalytic activity">
    <reaction evidence="5">
        <text>L-methionyl-tRNA(fMet) + (6R)-10-formyltetrahydrofolate = N-formyl-L-methionyl-tRNA(fMet) + (6S)-5,6,7,8-tetrahydrofolate + H(+)</text>
        <dbReference type="Rhea" id="RHEA:24380"/>
        <dbReference type="Rhea" id="RHEA-COMP:9952"/>
        <dbReference type="Rhea" id="RHEA-COMP:9953"/>
        <dbReference type="ChEBI" id="CHEBI:15378"/>
        <dbReference type="ChEBI" id="CHEBI:57453"/>
        <dbReference type="ChEBI" id="CHEBI:78530"/>
        <dbReference type="ChEBI" id="CHEBI:78844"/>
        <dbReference type="ChEBI" id="CHEBI:195366"/>
        <dbReference type="EC" id="2.1.2.9"/>
    </reaction>
</comment>
<dbReference type="InterPro" id="IPR044135">
    <property type="entry name" value="Met-tRNA-FMT_C"/>
</dbReference>
<dbReference type="PANTHER" id="PTHR11138:SF5">
    <property type="entry name" value="METHIONYL-TRNA FORMYLTRANSFERASE, MITOCHONDRIAL"/>
    <property type="match status" value="1"/>
</dbReference>
<dbReference type="NCBIfam" id="TIGR00460">
    <property type="entry name" value="fmt"/>
    <property type="match status" value="1"/>
</dbReference>
<dbReference type="RefSeq" id="WP_103660964.1">
    <property type="nucleotide sequence ID" value="NZ_ML136872.1"/>
</dbReference>
<organism evidence="8 9">
    <name type="scientific">Lactobacillus xujianguonis</name>
    <dbReference type="NCBI Taxonomy" id="2495899"/>
    <lineage>
        <taxon>Bacteria</taxon>
        <taxon>Bacillati</taxon>
        <taxon>Bacillota</taxon>
        <taxon>Bacilli</taxon>
        <taxon>Lactobacillales</taxon>
        <taxon>Lactobacillaceae</taxon>
        <taxon>Lactobacillus</taxon>
    </lineage>
</organism>
<accession>A0A437SXQ0</accession>
<dbReference type="InterPro" id="IPR005793">
    <property type="entry name" value="Formyl_trans_C"/>
</dbReference>
<dbReference type="Pfam" id="PF02911">
    <property type="entry name" value="Formyl_trans_C"/>
    <property type="match status" value="1"/>
</dbReference>
<reference evidence="8 9" key="1">
    <citation type="submission" date="2018-12" db="EMBL/GenBank/DDBJ databases">
        <authorList>
            <person name="Meng J."/>
        </authorList>
    </citation>
    <scope>NUCLEOTIDE SEQUENCE [LARGE SCALE GENOMIC DNA]</scope>
    <source>
        <strain evidence="8 9">HT111-2</strain>
    </source>
</reference>
<dbReference type="PROSITE" id="PS00373">
    <property type="entry name" value="GART"/>
    <property type="match status" value="1"/>
</dbReference>
<dbReference type="SUPFAM" id="SSF53328">
    <property type="entry name" value="Formyltransferase"/>
    <property type="match status" value="1"/>
</dbReference>
<evidence type="ECO:0000313" key="9">
    <source>
        <dbReference type="Proteomes" id="UP000288291"/>
    </source>
</evidence>
<dbReference type="InterPro" id="IPR002376">
    <property type="entry name" value="Formyl_transf_N"/>
</dbReference>
<dbReference type="GO" id="GO:0005829">
    <property type="term" value="C:cytosol"/>
    <property type="evidence" value="ECO:0007669"/>
    <property type="project" value="TreeGrafter"/>
</dbReference>
<evidence type="ECO:0000256" key="4">
    <source>
        <dbReference type="ARBA" id="ARBA00022917"/>
    </source>
</evidence>
<dbReference type="InterPro" id="IPR005794">
    <property type="entry name" value="Fmt"/>
</dbReference>
<proteinExistence type="inferred from homology"/>